<protein>
    <submittedName>
        <fullName evidence="2">Type II toxin-antitoxin system HicB family antitoxin</fullName>
    </submittedName>
</protein>
<name>A0A3E4LJD3_9FIRM</name>
<organism evidence="2 4">
    <name type="scientific">[Ruminococcus] lactaris</name>
    <dbReference type="NCBI Taxonomy" id="46228"/>
    <lineage>
        <taxon>Bacteria</taxon>
        <taxon>Bacillati</taxon>
        <taxon>Bacillota</taxon>
        <taxon>Clostridia</taxon>
        <taxon>Lachnospirales</taxon>
        <taxon>Lachnospiraceae</taxon>
        <taxon>Mediterraneibacter</taxon>
    </lineage>
</organism>
<proteinExistence type="predicted"/>
<dbReference type="Gene3D" id="3.30.160.250">
    <property type="match status" value="1"/>
</dbReference>
<dbReference type="Pfam" id="PF15919">
    <property type="entry name" value="HicB_lk_antitox"/>
    <property type="match status" value="1"/>
</dbReference>
<comment type="caution">
    <text evidence="2">The sequence shown here is derived from an EMBL/GenBank/DDBJ whole genome shotgun (WGS) entry which is preliminary data.</text>
</comment>
<dbReference type="InterPro" id="IPR031807">
    <property type="entry name" value="HicB-like"/>
</dbReference>
<dbReference type="EMBL" id="QRMI01000005">
    <property type="protein sequence ID" value="RHJ63325.1"/>
    <property type="molecule type" value="Genomic_DNA"/>
</dbReference>
<accession>A0A3E4LJD3</accession>
<feature type="domain" description="HicB-like antitoxin of toxin-antitoxin system" evidence="1">
    <location>
        <begin position="5"/>
        <end position="64"/>
    </location>
</feature>
<evidence type="ECO:0000313" key="3">
    <source>
        <dbReference type="EMBL" id="RHJ63325.1"/>
    </source>
</evidence>
<dbReference type="InterPro" id="IPR035069">
    <property type="entry name" value="TTHA1013/TTHA0281-like"/>
</dbReference>
<sequence>MKFIYPAVFKKKTDGGYAAYFPDLEFCEASGETLDDAIDNANEAARTWITVELEEDEPILPHVSDPEDILLAEDELIRNISVNIRFYEGWDE</sequence>
<evidence type="ECO:0000313" key="4">
    <source>
        <dbReference type="Proteomes" id="UP000260793"/>
    </source>
</evidence>
<dbReference type="GeneID" id="77334663"/>
<dbReference type="Proteomes" id="UP000260793">
    <property type="component" value="Unassembled WGS sequence"/>
</dbReference>
<dbReference type="EMBL" id="QSQN01000036">
    <property type="protein sequence ID" value="RGK37597.1"/>
    <property type="molecule type" value="Genomic_DNA"/>
</dbReference>
<dbReference type="RefSeq" id="WP_005612713.1">
    <property type="nucleotide sequence ID" value="NZ_CABKOA010000008.1"/>
</dbReference>
<dbReference type="PANTHER" id="PTHR34504">
    <property type="entry name" value="ANTITOXIN HICB"/>
    <property type="match status" value="1"/>
</dbReference>
<dbReference type="PANTHER" id="PTHR34504:SF2">
    <property type="entry name" value="UPF0150 PROTEIN SSL0259"/>
    <property type="match status" value="1"/>
</dbReference>
<dbReference type="SUPFAM" id="SSF143100">
    <property type="entry name" value="TTHA1013/TTHA0281-like"/>
    <property type="match status" value="1"/>
</dbReference>
<evidence type="ECO:0000313" key="5">
    <source>
        <dbReference type="Proteomes" id="UP000285832"/>
    </source>
</evidence>
<evidence type="ECO:0000313" key="2">
    <source>
        <dbReference type="EMBL" id="RGK37597.1"/>
    </source>
</evidence>
<dbReference type="InterPro" id="IPR051404">
    <property type="entry name" value="TA_system_antitoxin"/>
</dbReference>
<dbReference type="Proteomes" id="UP000285832">
    <property type="component" value="Unassembled WGS sequence"/>
</dbReference>
<gene>
    <name evidence="3" type="ORF">DW116_03215</name>
    <name evidence="2" type="ORF">DXD17_12000</name>
</gene>
<reference evidence="4 5" key="1">
    <citation type="submission" date="2018-08" db="EMBL/GenBank/DDBJ databases">
        <title>A genome reference for cultivated species of the human gut microbiota.</title>
        <authorList>
            <person name="Zou Y."/>
            <person name="Xue W."/>
            <person name="Luo G."/>
        </authorList>
    </citation>
    <scope>NUCLEOTIDE SEQUENCE [LARGE SCALE GENOMIC DNA]</scope>
    <source>
        <strain evidence="3 5">AM09-9</strain>
        <strain evidence="2 4">TF11-7</strain>
    </source>
</reference>
<evidence type="ECO:0000259" key="1">
    <source>
        <dbReference type="Pfam" id="PF15919"/>
    </source>
</evidence>
<dbReference type="AlphaFoldDB" id="A0A3E4LJD3"/>